<dbReference type="GO" id="GO:0005886">
    <property type="term" value="C:plasma membrane"/>
    <property type="evidence" value="ECO:0007669"/>
    <property type="project" value="UniProtKB-SubCell"/>
</dbReference>
<dbReference type="PANTHER" id="PTHR43702:SF3">
    <property type="entry name" value="PROTEIN TSGA"/>
    <property type="match status" value="1"/>
</dbReference>
<feature type="transmembrane region" description="Helical" evidence="11">
    <location>
        <begin position="345"/>
        <end position="368"/>
    </location>
</feature>
<dbReference type="SUPFAM" id="SSF103473">
    <property type="entry name" value="MFS general substrate transporter"/>
    <property type="match status" value="1"/>
</dbReference>
<dbReference type="RefSeq" id="WP_167190389.1">
    <property type="nucleotide sequence ID" value="NZ_JAAONZ010000017.1"/>
</dbReference>
<dbReference type="PROSITE" id="PS50850">
    <property type="entry name" value="MFS"/>
    <property type="match status" value="1"/>
</dbReference>
<evidence type="ECO:0000256" key="7">
    <source>
        <dbReference type="ARBA" id="ARBA00022597"/>
    </source>
</evidence>
<keyword evidence="14" id="KW-1185">Reference proteome</keyword>
<evidence type="ECO:0000256" key="3">
    <source>
        <dbReference type="ARBA" id="ARBA00009120"/>
    </source>
</evidence>
<dbReference type="InterPro" id="IPR050375">
    <property type="entry name" value="MFS_TsgA-like"/>
</dbReference>
<gene>
    <name evidence="13" type="ORF">G8770_18440</name>
</gene>
<dbReference type="Proteomes" id="UP000787472">
    <property type="component" value="Unassembled WGS sequence"/>
</dbReference>
<feature type="transmembrane region" description="Helical" evidence="11">
    <location>
        <begin position="202"/>
        <end position="223"/>
    </location>
</feature>
<dbReference type="EMBL" id="JAAONZ010000017">
    <property type="protein sequence ID" value="NHO67528.1"/>
    <property type="molecule type" value="Genomic_DNA"/>
</dbReference>
<feature type="transmembrane region" description="Helical" evidence="11">
    <location>
        <begin position="380"/>
        <end position="399"/>
    </location>
</feature>
<feature type="transmembrane region" description="Helical" evidence="11">
    <location>
        <begin position="24"/>
        <end position="46"/>
    </location>
</feature>
<accession>A0A9E5MNH7</accession>
<evidence type="ECO:0000256" key="4">
    <source>
        <dbReference type="ARBA" id="ARBA00022448"/>
    </source>
</evidence>
<name>A0A9E5MNH7_9GAMM</name>
<keyword evidence="9 11" id="KW-1133">Transmembrane helix</keyword>
<comment type="similarity">
    <text evidence="3">Belongs to the major facilitator superfamily. FHS transporter (TC 2.A.1.7) family.</text>
</comment>
<reference evidence="13" key="1">
    <citation type="submission" date="2020-03" db="EMBL/GenBank/DDBJ databases">
        <authorList>
            <person name="Guo F."/>
        </authorList>
    </citation>
    <scope>NUCLEOTIDE SEQUENCE</scope>
    <source>
        <strain evidence="13">JCM 30134</strain>
    </source>
</reference>
<feature type="transmembrane region" description="Helical" evidence="11">
    <location>
        <begin position="405"/>
        <end position="424"/>
    </location>
</feature>
<evidence type="ECO:0000313" key="14">
    <source>
        <dbReference type="Proteomes" id="UP000787472"/>
    </source>
</evidence>
<keyword evidence="10 11" id="KW-0472">Membrane</keyword>
<keyword evidence="5" id="KW-1003">Cell membrane</keyword>
<evidence type="ECO:0000256" key="2">
    <source>
        <dbReference type="ARBA" id="ARBA00004429"/>
    </source>
</evidence>
<feature type="transmembrane region" description="Helical" evidence="11">
    <location>
        <begin position="117"/>
        <end position="140"/>
    </location>
</feature>
<evidence type="ECO:0000256" key="6">
    <source>
        <dbReference type="ARBA" id="ARBA00022519"/>
    </source>
</evidence>
<evidence type="ECO:0000256" key="9">
    <source>
        <dbReference type="ARBA" id="ARBA00022989"/>
    </source>
</evidence>
<sequence length="431" mass="45538">MAGILQQTPYPTSPLPTQDNHYRFALATLTSLFFIMGFITCLNDILIPHLKNVFSLNYTQAMLIQFCFFGAYGLTSVPAGMLVKKLGYQRGIVISLLVAGCGCALFFPAAAVVSYPLFLAALFILATGLTLLQVSANPYVTRLGPAETAASRLTLNQAFNSLGTTLAPFFGALLILTTVTVVDTEMTTADLTSFQAHEAQSVQLPYLLLAGAFLLLATIFSLLKLPVIIDEQAEHTADLSASPQKKSAWQHRHLVLGAVGLFVYVGAEVAIGSFLVSFMGEGHIAGLAEADAARYIAYYWGGAMVGRFIGAAVMTRIPAGKVLAASATMAALLVAVAIASTGHVAMWAILAVGLFNSIMFPTIFSLAVQKLGPHTSQGSGILCTAIVGGAIIPVAQGALADTTSIQIAFCLPFICYVYIVFYGLKGASIRD</sequence>
<evidence type="ECO:0000313" key="13">
    <source>
        <dbReference type="EMBL" id="NHO67528.1"/>
    </source>
</evidence>
<evidence type="ECO:0000256" key="1">
    <source>
        <dbReference type="ARBA" id="ARBA00003321"/>
    </source>
</evidence>
<feature type="transmembrane region" description="Helical" evidence="11">
    <location>
        <begin position="322"/>
        <end position="339"/>
    </location>
</feature>
<dbReference type="Pfam" id="PF07690">
    <property type="entry name" value="MFS_1"/>
    <property type="match status" value="1"/>
</dbReference>
<dbReference type="GO" id="GO:0055056">
    <property type="term" value="F:D-glucose transmembrane transporter activity"/>
    <property type="evidence" value="ECO:0007669"/>
    <property type="project" value="InterPro"/>
</dbReference>
<evidence type="ECO:0000256" key="5">
    <source>
        <dbReference type="ARBA" id="ARBA00022475"/>
    </source>
</evidence>
<comment type="function">
    <text evidence="1">Intake of glucose and galactose.</text>
</comment>
<dbReference type="PANTHER" id="PTHR43702">
    <property type="entry name" value="L-FUCOSE-PROTON SYMPORTER"/>
    <property type="match status" value="1"/>
</dbReference>
<evidence type="ECO:0000256" key="11">
    <source>
        <dbReference type="SAM" id="Phobius"/>
    </source>
</evidence>
<feature type="transmembrane region" description="Helical" evidence="11">
    <location>
        <begin position="161"/>
        <end position="182"/>
    </location>
</feature>
<comment type="subcellular location">
    <subcellularLocation>
        <location evidence="2">Cell inner membrane</location>
        <topology evidence="2">Multi-pass membrane protein</topology>
    </subcellularLocation>
</comment>
<protein>
    <submittedName>
        <fullName evidence="13">Sugar MFS transporter</fullName>
    </submittedName>
</protein>
<dbReference type="InterPro" id="IPR011701">
    <property type="entry name" value="MFS"/>
</dbReference>
<feature type="transmembrane region" description="Helical" evidence="11">
    <location>
        <begin position="296"/>
        <end position="315"/>
    </location>
</feature>
<feature type="transmembrane region" description="Helical" evidence="11">
    <location>
        <begin position="58"/>
        <end position="79"/>
    </location>
</feature>
<keyword evidence="8 11" id="KW-0812">Transmembrane</keyword>
<feature type="domain" description="Major facilitator superfamily (MFS) profile" evidence="12">
    <location>
        <begin position="25"/>
        <end position="431"/>
    </location>
</feature>
<keyword evidence="4" id="KW-0813">Transport</keyword>
<dbReference type="GO" id="GO:0005354">
    <property type="term" value="F:galactose transmembrane transporter activity"/>
    <property type="evidence" value="ECO:0007669"/>
    <property type="project" value="InterPro"/>
</dbReference>
<dbReference type="CDD" id="cd17394">
    <property type="entry name" value="MFS_FucP_like"/>
    <property type="match status" value="1"/>
</dbReference>
<keyword evidence="6" id="KW-0997">Cell inner membrane</keyword>
<proteinExistence type="inferred from homology"/>
<evidence type="ECO:0000256" key="10">
    <source>
        <dbReference type="ARBA" id="ARBA00023136"/>
    </source>
</evidence>
<dbReference type="AlphaFoldDB" id="A0A9E5MNH7"/>
<evidence type="ECO:0000259" key="12">
    <source>
        <dbReference type="PROSITE" id="PS50850"/>
    </source>
</evidence>
<dbReference type="NCBIfam" id="TIGR01272">
    <property type="entry name" value="gluP"/>
    <property type="match status" value="1"/>
</dbReference>
<organism evidence="13 14">
    <name type="scientific">Pseudomaricurvus hydrocarbonicus</name>
    <dbReference type="NCBI Taxonomy" id="1470433"/>
    <lineage>
        <taxon>Bacteria</taxon>
        <taxon>Pseudomonadati</taxon>
        <taxon>Pseudomonadota</taxon>
        <taxon>Gammaproteobacteria</taxon>
        <taxon>Cellvibrionales</taxon>
        <taxon>Cellvibrionaceae</taxon>
        <taxon>Pseudomaricurvus</taxon>
    </lineage>
</organism>
<keyword evidence="7" id="KW-0762">Sugar transport</keyword>
<dbReference type="InterPro" id="IPR036259">
    <property type="entry name" value="MFS_trans_sf"/>
</dbReference>
<feature type="transmembrane region" description="Helical" evidence="11">
    <location>
        <begin position="254"/>
        <end position="276"/>
    </location>
</feature>
<evidence type="ECO:0000256" key="8">
    <source>
        <dbReference type="ARBA" id="ARBA00022692"/>
    </source>
</evidence>
<comment type="caution">
    <text evidence="13">The sequence shown here is derived from an EMBL/GenBank/DDBJ whole genome shotgun (WGS) entry which is preliminary data.</text>
</comment>
<dbReference type="InterPro" id="IPR005964">
    <property type="entry name" value="Glc/Gal_transptr_bac"/>
</dbReference>
<dbReference type="GO" id="GO:1904659">
    <property type="term" value="P:D-glucose transmembrane transport"/>
    <property type="evidence" value="ECO:0007669"/>
    <property type="project" value="InterPro"/>
</dbReference>
<feature type="transmembrane region" description="Helical" evidence="11">
    <location>
        <begin position="91"/>
        <end position="111"/>
    </location>
</feature>
<dbReference type="Gene3D" id="1.20.1250.20">
    <property type="entry name" value="MFS general substrate transporter like domains"/>
    <property type="match status" value="2"/>
</dbReference>
<dbReference type="InterPro" id="IPR020846">
    <property type="entry name" value="MFS_dom"/>
</dbReference>